<keyword evidence="10" id="KW-1185">Reference proteome</keyword>
<evidence type="ECO:0000313" key="9">
    <source>
        <dbReference type="EMBL" id="KAG5675160.1"/>
    </source>
</evidence>
<dbReference type="AlphaFoldDB" id="A0A9J6BZR2"/>
<evidence type="ECO:0000259" key="8">
    <source>
        <dbReference type="Pfam" id="PF00814"/>
    </source>
</evidence>
<evidence type="ECO:0000256" key="5">
    <source>
        <dbReference type="ARBA" id="ARBA00023315"/>
    </source>
</evidence>
<evidence type="ECO:0000256" key="7">
    <source>
        <dbReference type="HAMAP-Rule" id="MF_03179"/>
    </source>
</evidence>
<dbReference type="Gene3D" id="3.30.420.40">
    <property type="match status" value="2"/>
</dbReference>
<proteinExistence type="inferred from homology"/>
<dbReference type="InterPro" id="IPR000905">
    <property type="entry name" value="Gcp-like_dom"/>
</dbReference>
<evidence type="ECO:0000256" key="6">
    <source>
        <dbReference type="ARBA" id="ARBA00048117"/>
    </source>
</evidence>
<dbReference type="Pfam" id="PF00814">
    <property type="entry name" value="TsaD"/>
    <property type="match status" value="1"/>
</dbReference>
<comment type="function">
    <text evidence="7">Required for the formation of a threonylcarbamoyl group on adenosine at position 37 (t(6)A37) in mitochondrial tRNAs that read codons beginning with adenine. Probably involved in the transfer of the threonylcarbamoyl moiety of threonylcarbamoyl-AMP (TC-AMP) to the N6 group of A37. Involved in mitochondrial genome maintenance.</text>
</comment>
<keyword evidence="7" id="KW-0496">Mitochondrion</keyword>
<gene>
    <name evidence="9" type="ORF">PVAND_005086</name>
</gene>
<keyword evidence="5 7" id="KW-0012">Acyltransferase</keyword>
<evidence type="ECO:0000256" key="3">
    <source>
        <dbReference type="ARBA" id="ARBA00022694"/>
    </source>
</evidence>
<dbReference type="PANTHER" id="PTHR11735:SF6">
    <property type="entry name" value="TRNA N6-ADENOSINE THREONYLCARBAMOYLTRANSFERASE, MITOCHONDRIAL"/>
    <property type="match status" value="1"/>
</dbReference>
<dbReference type="PANTHER" id="PTHR11735">
    <property type="entry name" value="TRNA N6-ADENOSINE THREONYLCARBAMOYLTRANSFERASE"/>
    <property type="match status" value="1"/>
</dbReference>
<comment type="similarity">
    <text evidence="7">Belongs to the KAE1 / TsaD family.</text>
</comment>
<dbReference type="OrthoDB" id="10259622at2759"/>
<keyword evidence="3 7" id="KW-0819">tRNA processing</keyword>
<comment type="cofactor">
    <cofactor evidence="7">
        <name>a divalent metal cation</name>
        <dbReference type="ChEBI" id="CHEBI:60240"/>
    </cofactor>
    <text evidence="7">Binds 1 divalent metal cation per subunit.</text>
</comment>
<protein>
    <recommendedName>
        <fullName evidence="1">N(6)-L-threonylcarbamoyladenine synthase</fullName>
        <ecNumber evidence="1">2.3.1.234</ecNumber>
    </recommendedName>
</protein>
<dbReference type="GO" id="GO:0061711">
    <property type="term" value="F:tRNA N(6)-L-threonylcarbamoyladenine synthase activity"/>
    <property type="evidence" value="ECO:0007669"/>
    <property type="project" value="UniProtKB-EC"/>
</dbReference>
<dbReference type="InterPro" id="IPR017861">
    <property type="entry name" value="KAE1/TsaD"/>
</dbReference>
<sequence length="405" mass="46440">MILFKNIIRRNLSSNPLILGIETSCDDTGVAILKGKQLVSECLSTQMKVHLHLGGILPPLAQDFHRQNIDKTVKTCIERAGIDPKELDAIAFTNRPGLPLSLIVGTRYARYMSRKYNKPLIPIHHMHAHALTPRMERDDVKFPFLCLLISGGHSLLSYVKDINDFILLGQSLDDAPGECLDKIARMMKLINLKQFQNVSGGQAIEEAARMCKEPTDKYYFPLMLKFYRDCQFSFAGFKNVTNKHLRRERKKLNLPVDQVIPDYPDFCANLQGAVARHLCYRTQRAIEFCEDQHMFDNVEQRTLVVSGGVACNDFIFEALKQMCETKNFTAVRPSRKLCMDNGIMIAWNGVEKFNRNLDICPPEKIYDLDFYAKCPIGESYIDKVKEKNLSCKWIKTPILKPFRRQ</sequence>
<evidence type="ECO:0000256" key="4">
    <source>
        <dbReference type="ARBA" id="ARBA00022723"/>
    </source>
</evidence>
<dbReference type="GO" id="GO:0046872">
    <property type="term" value="F:metal ion binding"/>
    <property type="evidence" value="ECO:0007669"/>
    <property type="project" value="UniProtKB-KW"/>
</dbReference>
<dbReference type="CDD" id="cd24134">
    <property type="entry name" value="ASKHA_NBD_OSGEPL1_QRI7_euk"/>
    <property type="match status" value="1"/>
</dbReference>
<reference evidence="9" key="1">
    <citation type="submission" date="2021-03" db="EMBL/GenBank/DDBJ databases">
        <title>Chromosome level genome of the anhydrobiotic midge Polypedilum vanderplanki.</title>
        <authorList>
            <person name="Yoshida Y."/>
            <person name="Kikawada T."/>
            <person name="Gusev O."/>
        </authorList>
    </citation>
    <scope>NUCLEOTIDE SEQUENCE</scope>
    <source>
        <strain evidence="9">NIAS01</strain>
        <tissue evidence="9">Whole body or cell culture</tissue>
    </source>
</reference>
<dbReference type="EC" id="2.3.1.234" evidence="1"/>
<dbReference type="Proteomes" id="UP001107558">
    <property type="component" value="Chromosome 2"/>
</dbReference>
<keyword evidence="2 7" id="KW-0808">Transferase</keyword>
<comment type="subcellular location">
    <subcellularLocation>
        <location evidence="7">Mitochondrion</location>
    </subcellularLocation>
</comment>
<comment type="subunit">
    <text evidence="7">Homodimer.</text>
</comment>
<comment type="caution">
    <text evidence="9">The sequence shown here is derived from an EMBL/GenBank/DDBJ whole genome shotgun (WGS) entry which is preliminary data.</text>
</comment>
<dbReference type="InterPro" id="IPR043129">
    <property type="entry name" value="ATPase_NBD"/>
</dbReference>
<feature type="domain" description="Gcp-like" evidence="8">
    <location>
        <begin position="38"/>
        <end position="347"/>
    </location>
</feature>
<name>A0A9J6BZR2_POLVA</name>
<evidence type="ECO:0000313" key="10">
    <source>
        <dbReference type="Proteomes" id="UP001107558"/>
    </source>
</evidence>
<dbReference type="GO" id="GO:0002949">
    <property type="term" value="P:tRNA threonylcarbamoyladenosine modification"/>
    <property type="evidence" value="ECO:0007669"/>
    <property type="project" value="UniProtKB-UniRule"/>
</dbReference>
<dbReference type="HAMAP" id="MF_01445">
    <property type="entry name" value="TsaD"/>
    <property type="match status" value="1"/>
</dbReference>
<keyword evidence="4 7" id="KW-0479">Metal-binding</keyword>
<accession>A0A9J6BZR2</accession>
<dbReference type="GO" id="GO:0005739">
    <property type="term" value="C:mitochondrion"/>
    <property type="evidence" value="ECO:0007669"/>
    <property type="project" value="UniProtKB-SubCell"/>
</dbReference>
<comment type="catalytic activity">
    <reaction evidence="6 7">
        <text>L-threonylcarbamoyladenylate + adenosine(37) in tRNA = N(6)-L-threonylcarbamoyladenosine(37) in tRNA + AMP + H(+)</text>
        <dbReference type="Rhea" id="RHEA:37059"/>
        <dbReference type="Rhea" id="RHEA-COMP:10162"/>
        <dbReference type="Rhea" id="RHEA-COMP:10163"/>
        <dbReference type="ChEBI" id="CHEBI:15378"/>
        <dbReference type="ChEBI" id="CHEBI:73682"/>
        <dbReference type="ChEBI" id="CHEBI:74411"/>
        <dbReference type="ChEBI" id="CHEBI:74418"/>
        <dbReference type="ChEBI" id="CHEBI:456215"/>
        <dbReference type="EC" id="2.3.1.234"/>
    </reaction>
</comment>
<dbReference type="PRINTS" id="PR00789">
    <property type="entry name" value="OSIALOPTASE"/>
</dbReference>
<dbReference type="EMBL" id="JADBJN010000002">
    <property type="protein sequence ID" value="KAG5675160.1"/>
    <property type="molecule type" value="Genomic_DNA"/>
</dbReference>
<organism evidence="9 10">
    <name type="scientific">Polypedilum vanderplanki</name>
    <name type="common">Sleeping chironomid midge</name>
    <dbReference type="NCBI Taxonomy" id="319348"/>
    <lineage>
        <taxon>Eukaryota</taxon>
        <taxon>Metazoa</taxon>
        <taxon>Ecdysozoa</taxon>
        <taxon>Arthropoda</taxon>
        <taxon>Hexapoda</taxon>
        <taxon>Insecta</taxon>
        <taxon>Pterygota</taxon>
        <taxon>Neoptera</taxon>
        <taxon>Endopterygota</taxon>
        <taxon>Diptera</taxon>
        <taxon>Nematocera</taxon>
        <taxon>Chironomoidea</taxon>
        <taxon>Chironomidae</taxon>
        <taxon>Chironominae</taxon>
        <taxon>Polypedilum</taxon>
        <taxon>Polypedilum</taxon>
    </lineage>
</organism>
<dbReference type="SUPFAM" id="SSF53067">
    <property type="entry name" value="Actin-like ATPase domain"/>
    <property type="match status" value="1"/>
</dbReference>
<evidence type="ECO:0000256" key="1">
    <source>
        <dbReference type="ARBA" id="ARBA00012156"/>
    </source>
</evidence>
<dbReference type="NCBIfam" id="TIGR00329">
    <property type="entry name" value="gcp_kae1"/>
    <property type="match status" value="1"/>
</dbReference>
<evidence type="ECO:0000256" key="2">
    <source>
        <dbReference type="ARBA" id="ARBA00022679"/>
    </source>
</evidence>
<dbReference type="InterPro" id="IPR022450">
    <property type="entry name" value="TsaD"/>
</dbReference>